<evidence type="ECO:0000313" key="2">
    <source>
        <dbReference type="EMBL" id="KAK7392470.1"/>
    </source>
</evidence>
<dbReference type="AlphaFoldDB" id="A0AAN9XHK1"/>
<gene>
    <name evidence="2" type="ORF">VNO78_20909</name>
</gene>
<accession>A0AAN9XHK1</accession>
<keyword evidence="3" id="KW-1185">Reference proteome</keyword>
<name>A0AAN9XHK1_PSOTE</name>
<evidence type="ECO:0000313" key="3">
    <source>
        <dbReference type="Proteomes" id="UP001386955"/>
    </source>
</evidence>
<dbReference type="Pfam" id="PF07250">
    <property type="entry name" value="Glyoxal_oxid_N"/>
    <property type="match status" value="1"/>
</dbReference>
<comment type="caution">
    <text evidence="2">The sequence shown here is derived from an EMBL/GenBank/DDBJ whole genome shotgun (WGS) entry which is preliminary data.</text>
</comment>
<dbReference type="PANTHER" id="PTHR32208">
    <property type="entry name" value="SECRETED PROTEIN-RELATED"/>
    <property type="match status" value="1"/>
</dbReference>
<dbReference type="EMBL" id="JAYMYS010000005">
    <property type="protein sequence ID" value="KAK7392470.1"/>
    <property type="molecule type" value="Genomic_DNA"/>
</dbReference>
<reference evidence="2 3" key="1">
    <citation type="submission" date="2024-01" db="EMBL/GenBank/DDBJ databases">
        <title>The genomes of 5 underutilized Papilionoideae crops provide insights into root nodulation and disease resistanc.</title>
        <authorList>
            <person name="Jiang F."/>
        </authorList>
    </citation>
    <scope>NUCLEOTIDE SEQUENCE [LARGE SCALE GENOMIC DNA]</scope>
    <source>
        <strain evidence="2">DUOXIRENSHENG_FW03</strain>
        <tissue evidence="2">Leaves</tissue>
    </source>
</reference>
<dbReference type="PANTHER" id="PTHR32208:SF62">
    <property type="entry name" value="OXIDASE, PUTATIVE, EXPRESSED-RELATED"/>
    <property type="match status" value="1"/>
</dbReference>
<protein>
    <recommendedName>
        <fullName evidence="1">Glyoxal oxidase N-terminal domain-containing protein</fullName>
    </recommendedName>
</protein>
<dbReference type="Proteomes" id="UP001386955">
    <property type="component" value="Unassembled WGS sequence"/>
</dbReference>
<proteinExistence type="predicted"/>
<organism evidence="2 3">
    <name type="scientific">Psophocarpus tetragonolobus</name>
    <name type="common">Winged bean</name>
    <name type="synonym">Dolichos tetragonolobus</name>
    <dbReference type="NCBI Taxonomy" id="3891"/>
    <lineage>
        <taxon>Eukaryota</taxon>
        <taxon>Viridiplantae</taxon>
        <taxon>Streptophyta</taxon>
        <taxon>Embryophyta</taxon>
        <taxon>Tracheophyta</taxon>
        <taxon>Spermatophyta</taxon>
        <taxon>Magnoliopsida</taxon>
        <taxon>eudicotyledons</taxon>
        <taxon>Gunneridae</taxon>
        <taxon>Pentapetalae</taxon>
        <taxon>rosids</taxon>
        <taxon>fabids</taxon>
        <taxon>Fabales</taxon>
        <taxon>Fabaceae</taxon>
        <taxon>Papilionoideae</taxon>
        <taxon>50 kb inversion clade</taxon>
        <taxon>NPAAA clade</taxon>
        <taxon>indigoferoid/millettioid clade</taxon>
        <taxon>Phaseoleae</taxon>
        <taxon>Psophocarpus</taxon>
    </lineage>
</organism>
<evidence type="ECO:0000259" key="1">
    <source>
        <dbReference type="Pfam" id="PF07250"/>
    </source>
</evidence>
<sequence>MYFSFSVRCRAFIGFIIVISRETNDPRLENNLYPFVFLNVDGTVFVFANNRAILLDYAKNVVVRTFPTM</sequence>
<dbReference type="InterPro" id="IPR009880">
    <property type="entry name" value="Glyoxal_oxidase_N"/>
</dbReference>
<feature type="domain" description="Glyoxal oxidase N-terminal" evidence="1">
    <location>
        <begin position="19"/>
        <end position="69"/>
    </location>
</feature>